<feature type="transmembrane region" description="Helical" evidence="8">
    <location>
        <begin position="19"/>
        <end position="43"/>
    </location>
</feature>
<dbReference type="CDD" id="cd06173">
    <property type="entry name" value="MFS_MefA_like"/>
    <property type="match status" value="1"/>
</dbReference>
<dbReference type="InterPro" id="IPR011701">
    <property type="entry name" value="MFS"/>
</dbReference>
<feature type="transmembrane region" description="Helical" evidence="8">
    <location>
        <begin position="254"/>
        <end position="277"/>
    </location>
</feature>
<feature type="transmembrane region" description="Helical" evidence="8">
    <location>
        <begin position="55"/>
        <end position="76"/>
    </location>
</feature>
<reference evidence="10" key="2">
    <citation type="journal article" date="2016" name="Int. J. Syst. Evol. Microbiol.">
        <title>Complete genome sequence and cell structure of Limnochorda pilosa, a Gram-negative spore-former within the phylum Firmicutes.</title>
        <authorList>
            <person name="Watanabe M."/>
            <person name="Kojima H."/>
            <person name="Fukui M."/>
        </authorList>
    </citation>
    <scope>NUCLEOTIDE SEQUENCE [LARGE SCALE GENOMIC DNA]</scope>
    <source>
        <strain evidence="10">HC45</strain>
    </source>
</reference>
<accession>A0A0K2SLC2</accession>
<protein>
    <submittedName>
        <fullName evidence="9">MFS transporter</fullName>
    </submittedName>
</protein>
<keyword evidence="5 8" id="KW-1133">Transmembrane helix</keyword>
<evidence type="ECO:0000256" key="6">
    <source>
        <dbReference type="ARBA" id="ARBA00023136"/>
    </source>
</evidence>
<feature type="transmembrane region" description="Helical" evidence="8">
    <location>
        <begin position="297"/>
        <end position="315"/>
    </location>
</feature>
<dbReference type="GO" id="GO:0022857">
    <property type="term" value="F:transmembrane transporter activity"/>
    <property type="evidence" value="ECO:0007669"/>
    <property type="project" value="InterPro"/>
</dbReference>
<sequence length="443" mass="44749">MPSGGPAVSSLWRLRDVRLILAGVGTSLLGDAVLTTGLLWYALEQTGSAAAMSGVPLVSSLVLLAVMPAGGVWLDTHDRRRAMIGADLFRAGCLALFLLPLAGATFLPGTILPWGGDLPWGAVLVLVALLALGSAVFEPGVGSVLPNLVPASLLAQANSAYWTVRNVARFSGPAVGGWLLARSGIGGVILLDLVTFLVSSAALAAVRAPFQKSFQRSGSPSGSVPPSRDPASGGPWTRLIEGVRFVRDDRLVRATVGVAATANLAITLLTVSLPAVVARQLHGGSEVYGLLQGAFQAGMAASGALLGIAGLARRLPNHSGSIGVSLLLMALTQGPFGWMPTAGSAGALAAVAGGALVLTSTLTDTRMQLAAPDPLRGRVWSLTQSLSGALRPAGSLAAGVLADVAFPGAATALSGILLGGLALWVWGTRGLDGRPSVDASQPG</sequence>
<keyword evidence="3" id="KW-1003">Cell membrane</keyword>
<comment type="subcellular location">
    <subcellularLocation>
        <location evidence="1">Cell membrane</location>
        <topology evidence="1">Multi-pass membrane protein</topology>
    </subcellularLocation>
</comment>
<dbReference type="Proteomes" id="UP000065807">
    <property type="component" value="Chromosome"/>
</dbReference>
<feature type="transmembrane region" description="Helical" evidence="8">
    <location>
        <begin position="118"/>
        <end position="137"/>
    </location>
</feature>
<keyword evidence="6 8" id="KW-0472">Membrane</keyword>
<dbReference type="EMBL" id="AP014924">
    <property type="protein sequence ID" value="BAS27900.1"/>
    <property type="molecule type" value="Genomic_DNA"/>
</dbReference>
<organism evidence="9 10">
    <name type="scientific">Limnochorda pilosa</name>
    <dbReference type="NCBI Taxonomy" id="1555112"/>
    <lineage>
        <taxon>Bacteria</taxon>
        <taxon>Bacillati</taxon>
        <taxon>Bacillota</taxon>
        <taxon>Limnochordia</taxon>
        <taxon>Limnochordales</taxon>
        <taxon>Limnochordaceae</taxon>
        <taxon>Limnochorda</taxon>
    </lineage>
</organism>
<evidence type="ECO:0000256" key="2">
    <source>
        <dbReference type="ARBA" id="ARBA00022448"/>
    </source>
</evidence>
<keyword evidence="4 8" id="KW-0812">Transmembrane</keyword>
<feature type="transmembrane region" description="Helical" evidence="8">
    <location>
        <begin position="88"/>
        <end position="112"/>
    </location>
</feature>
<keyword evidence="2" id="KW-0813">Transport</keyword>
<dbReference type="KEGG" id="lpil:LIP_2059"/>
<feature type="compositionally biased region" description="Low complexity" evidence="7">
    <location>
        <begin position="217"/>
        <end position="226"/>
    </location>
</feature>
<dbReference type="PANTHER" id="PTHR23513">
    <property type="entry name" value="INTEGRAL MEMBRANE EFFLUX PROTEIN-RELATED"/>
    <property type="match status" value="1"/>
</dbReference>
<gene>
    <name evidence="9" type="ORF">LIP_2059</name>
</gene>
<dbReference type="STRING" id="1555112.LIP_2059"/>
<dbReference type="Gene3D" id="1.20.1250.20">
    <property type="entry name" value="MFS general substrate transporter like domains"/>
    <property type="match status" value="1"/>
</dbReference>
<feature type="transmembrane region" description="Helical" evidence="8">
    <location>
        <begin position="404"/>
        <end position="426"/>
    </location>
</feature>
<evidence type="ECO:0000256" key="4">
    <source>
        <dbReference type="ARBA" id="ARBA00022692"/>
    </source>
</evidence>
<evidence type="ECO:0000256" key="3">
    <source>
        <dbReference type="ARBA" id="ARBA00022475"/>
    </source>
</evidence>
<proteinExistence type="predicted"/>
<dbReference type="AlphaFoldDB" id="A0A0K2SLC2"/>
<evidence type="ECO:0000313" key="10">
    <source>
        <dbReference type="Proteomes" id="UP000065807"/>
    </source>
</evidence>
<evidence type="ECO:0000256" key="1">
    <source>
        <dbReference type="ARBA" id="ARBA00004651"/>
    </source>
</evidence>
<dbReference type="GO" id="GO:0005886">
    <property type="term" value="C:plasma membrane"/>
    <property type="evidence" value="ECO:0007669"/>
    <property type="project" value="UniProtKB-SubCell"/>
</dbReference>
<feature type="transmembrane region" description="Helical" evidence="8">
    <location>
        <begin position="184"/>
        <end position="206"/>
    </location>
</feature>
<dbReference type="Pfam" id="PF07690">
    <property type="entry name" value="MFS_1"/>
    <property type="match status" value="1"/>
</dbReference>
<dbReference type="PANTHER" id="PTHR23513:SF9">
    <property type="entry name" value="ENTEROBACTIN EXPORTER ENTS"/>
    <property type="match status" value="1"/>
</dbReference>
<evidence type="ECO:0000256" key="5">
    <source>
        <dbReference type="ARBA" id="ARBA00022989"/>
    </source>
</evidence>
<reference evidence="10" key="1">
    <citation type="submission" date="2015-07" db="EMBL/GenBank/DDBJ databases">
        <title>Complete genome sequence and phylogenetic analysis of Limnochorda pilosa.</title>
        <authorList>
            <person name="Watanabe M."/>
            <person name="Kojima H."/>
            <person name="Fukui M."/>
        </authorList>
    </citation>
    <scope>NUCLEOTIDE SEQUENCE [LARGE SCALE GENOMIC DNA]</scope>
    <source>
        <strain evidence="10">HC45</strain>
    </source>
</reference>
<evidence type="ECO:0000256" key="7">
    <source>
        <dbReference type="SAM" id="MobiDB-lite"/>
    </source>
</evidence>
<dbReference type="InterPro" id="IPR036259">
    <property type="entry name" value="MFS_trans_sf"/>
</dbReference>
<evidence type="ECO:0000256" key="8">
    <source>
        <dbReference type="SAM" id="Phobius"/>
    </source>
</evidence>
<name>A0A0K2SLC2_LIMPI</name>
<feature type="region of interest" description="Disordered" evidence="7">
    <location>
        <begin position="213"/>
        <end position="235"/>
    </location>
</feature>
<keyword evidence="10" id="KW-1185">Reference proteome</keyword>
<feature type="transmembrane region" description="Helical" evidence="8">
    <location>
        <begin position="336"/>
        <end position="358"/>
    </location>
</feature>
<dbReference type="SUPFAM" id="SSF103473">
    <property type="entry name" value="MFS general substrate transporter"/>
    <property type="match status" value="1"/>
</dbReference>
<evidence type="ECO:0000313" key="9">
    <source>
        <dbReference type="EMBL" id="BAS27900.1"/>
    </source>
</evidence>
<feature type="transmembrane region" description="Helical" evidence="8">
    <location>
        <begin position="144"/>
        <end position="164"/>
    </location>
</feature>